<dbReference type="PROSITE" id="PS51257">
    <property type="entry name" value="PROKAR_LIPOPROTEIN"/>
    <property type="match status" value="1"/>
</dbReference>
<feature type="compositionally biased region" description="Low complexity" evidence="1">
    <location>
        <begin position="70"/>
        <end position="83"/>
    </location>
</feature>
<reference evidence="2 3" key="1">
    <citation type="journal article" date="2020" name="ISME J.">
        <title>Enrichment and physiological characterization of a novel comammox Nitrospira indicates ammonium inhibition of complete nitrification.</title>
        <authorList>
            <person name="Sakoula D."/>
            <person name="Koch H."/>
            <person name="Frank J."/>
            <person name="Jetten M.S.M."/>
            <person name="van Kessel M.A.H.J."/>
            <person name="Lucker S."/>
        </authorList>
    </citation>
    <scope>NUCLEOTIDE SEQUENCE [LARGE SCALE GENOMIC DNA]</scope>
    <source>
        <strain evidence="2">Comreactor17</strain>
    </source>
</reference>
<dbReference type="Pfam" id="PF12385">
    <property type="entry name" value="Peptidase_C70"/>
    <property type="match status" value="1"/>
</dbReference>
<proteinExistence type="predicted"/>
<protein>
    <recommendedName>
        <fullName evidence="4">Peptidase C39-like domain-containing protein</fullName>
    </recommendedName>
</protein>
<sequence length="288" mass="31942">MNRTLCSIVGLCTLLISGCETKLFTNKINIECAADSPQKAPRGGKFVDQSTLPSKPLGKKPSGLGTPTASRSLLEPYSSGSSSRTRFVIPVQNTTDDYCRTENKEVDAIAQRTSSWCWAASAETVMKYQTNSASPNQCDIVTAIVAKEQPSIGNCCGNSGCQTNGLPSWAFEEYGFNWLMVQGPLEREKLAAQLCRNGPFVFILRYVGGGGHSFVVGDYDYDPDTDELSLWIYDHSWTSTQLNDEQRSPAAYQLWTYESYAQGRWNGEIHEHDVNYVYINPPEDKVEP</sequence>
<dbReference type="EMBL" id="CP047423">
    <property type="protein sequence ID" value="QPD03910.1"/>
    <property type="molecule type" value="Genomic_DNA"/>
</dbReference>
<name>A0A7S8FDM7_9BACT</name>
<organism evidence="2 3">
    <name type="scientific">Candidatus Nitrospira kreftii</name>
    <dbReference type="NCBI Taxonomy" id="2652173"/>
    <lineage>
        <taxon>Bacteria</taxon>
        <taxon>Pseudomonadati</taxon>
        <taxon>Nitrospirota</taxon>
        <taxon>Nitrospiria</taxon>
        <taxon>Nitrospirales</taxon>
        <taxon>Nitrospiraceae</taxon>
        <taxon>Nitrospira</taxon>
    </lineage>
</organism>
<dbReference type="AlphaFoldDB" id="A0A7S8FDM7"/>
<evidence type="ECO:0000313" key="2">
    <source>
        <dbReference type="EMBL" id="QPD03910.1"/>
    </source>
</evidence>
<evidence type="ECO:0000256" key="1">
    <source>
        <dbReference type="SAM" id="MobiDB-lite"/>
    </source>
</evidence>
<accession>A0A7S8FDM7</accession>
<evidence type="ECO:0000313" key="3">
    <source>
        <dbReference type="Proteomes" id="UP000593737"/>
    </source>
</evidence>
<feature type="region of interest" description="Disordered" evidence="1">
    <location>
        <begin position="36"/>
        <end position="83"/>
    </location>
</feature>
<dbReference type="InterPro" id="IPR022118">
    <property type="entry name" value="Peptidase_C70_AvrRpt2"/>
</dbReference>
<evidence type="ECO:0008006" key="4">
    <source>
        <dbReference type="Google" id="ProtNLM"/>
    </source>
</evidence>
<dbReference type="KEGG" id="nkf:Nkreftii_001684"/>
<gene>
    <name evidence="2" type="ORF">Nkreftii_001684</name>
</gene>
<dbReference type="Proteomes" id="UP000593737">
    <property type="component" value="Chromosome"/>
</dbReference>